<evidence type="ECO:0000313" key="9">
    <source>
        <dbReference type="EMBL" id="GCA67655.1"/>
    </source>
</evidence>
<evidence type="ECO:0000313" key="10">
    <source>
        <dbReference type="Proteomes" id="UP000265643"/>
    </source>
</evidence>
<dbReference type="Proteomes" id="UP000265643">
    <property type="component" value="Unassembled WGS sequence"/>
</dbReference>
<keyword evidence="3 8" id="KW-0812">Transmembrane</keyword>
<keyword evidence="6 8" id="KW-0811">Translocation</keyword>
<comment type="subunit">
    <text evidence="8">Component of the Sec protein translocase complex. Heterotrimer consisting of SecY, SecE and SecG subunits. The heterotrimers can form oligomers, although 1 heterotrimer is thought to be able to translocate proteins. Interacts with the ribosome. Interacts with SecDF, and other proteins may be involved. Interacts with SecA.</text>
</comment>
<evidence type="ECO:0000256" key="1">
    <source>
        <dbReference type="ARBA" id="ARBA00004370"/>
    </source>
</evidence>
<keyword evidence="5 8" id="KW-1133">Transmembrane helix</keyword>
<dbReference type="GO" id="GO:0005886">
    <property type="term" value="C:plasma membrane"/>
    <property type="evidence" value="ECO:0007669"/>
    <property type="project" value="UniProtKB-SubCell"/>
</dbReference>
<dbReference type="AlphaFoldDB" id="A0A391P2D3"/>
<reference evidence="10" key="1">
    <citation type="submission" date="2018-09" db="EMBL/GenBank/DDBJ databases">
        <title>Draft Genome Sequence of Mediterraneibacter sp. KCTC 15684.</title>
        <authorList>
            <person name="Kim J.S."/>
            <person name="Han K.I."/>
            <person name="Suh M.K."/>
            <person name="Lee K.C."/>
            <person name="Eom M.K."/>
            <person name="Lee J.H."/>
            <person name="Park S.H."/>
            <person name="Kang S.W."/>
            <person name="Park J.E."/>
            <person name="Oh B.S."/>
            <person name="Yu S.Y."/>
            <person name="Choi S.H."/>
            <person name="Lee D.H."/>
            <person name="Yoon H."/>
            <person name="Kim B."/>
            <person name="Yang S.J."/>
            <person name="Lee J.S."/>
        </authorList>
    </citation>
    <scope>NUCLEOTIDE SEQUENCE [LARGE SCALE GENOMIC DNA]</scope>
    <source>
        <strain evidence="10">KCTC 15684</strain>
    </source>
</reference>
<dbReference type="InterPro" id="IPR038379">
    <property type="entry name" value="SecE_sf"/>
</dbReference>
<comment type="caution">
    <text evidence="9">The sequence shown here is derived from an EMBL/GenBank/DDBJ whole genome shotgun (WGS) entry which is preliminary data.</text>
</comment>
<dbReference type="GO" id="GO:0065002">
    <property type="term" value="P:intracellular protein transmembrane transport"/>
    <property type="evidence" value="ECO:0007669"/>
    <property type="project" value="UniProtKB-UniRule"/>
</dbReference>
<evidence type="ECO:0000256" key="8">
    <source>
        <dbReference type="HAMAP-Rule" id="MF_00422"/>
    </source>
</evidence>
<evidence type="ECO:0000256" key="7">
    <source>
        <dbReference type="ARBA" id="ARBA00023136"/>
    </source>
</evidence>
<sequence>MGDKKEKARKKSFTKGLQAEFNKIIWPDKETLAKQTVAVSVVSVLLGALIAVIDIVIKYGVDFLVQLKL</sequence>
<dbReference type="GO" id="GO:0009306">
    <property type="term" value="P:protein secretion"/>
    <property type="evidence" value="ECO:0007669"/>
    <property type="project" value="UniProtKB-UniRule"/>
</dbReference>
<dbReference type="GO" id="GO:0008320">
    <property type="term" value="F:protein transmembrane transporter activity"/>
    <property type="evidence" value="ECO:0007669"/>
    <property type="project" value="UniProtKB-UniRule"/>
</dbReference>
<name>A0A391P2D3_9FIRM</name>
<keyword evidence="4 8" id="KW-0653">Protein transport</keyword>
<evidence type="ECO:0000256" key="3">
    <source>
        <dbReference type="ARBA" id="ARBA00022692"/>
    </source>
</evidence>
<organism evidence="9 10">
    <name type="scientific">Mediterraneibacter butyricigenes</name>
    <dbReference type="NCBI Taxonomy" id="2316025"/>
    <lineage>
        <taxon>Bacteria</taxon>
        <taxon>Bacillati</taxon>
        <taxon>Bacillota</taxon>
        <taxon>Clostridia</taxon>
        <taxon>Lachnospirales</taxon>
        <taxon>Lachnospiraceae</taxon>
        <taxon>Mediterraneibacter</taxon>
    </lineage>
</organism>
<proteinExistence type="inferred from homology"/>
<gene>
    <name evidence="8" type="primary">secE</name>
    <name evidence="9" type="ORF">KGMB01110_20910</name>
</gene>
<dbReference type="InterPro" id="IPR001901">
    <property type="entry name" value="Translocase_SecE/Sec61-g"/>
</dbReference>
<comment type="function">
    <text evidence="8">Essential subunit of the Sec protein translocation channel SecYEG. Clamps together the 2 halves of SecY. May contact the channel plug during translocation.</text>
</comment>
<dbReference type="InterPro" id="IPR005807">
    <property type="entry name" value="SecE_bac"/>
</dbReference>
<evidence type="ECO:0000256" key="2">
    <source>
        <dbReference type="ARBA" id="ARBA00022448"/>
    </source>
</evidence>
<keyword evidence="8" id="KW-1003">Cell membrane</keyword>
<dbReference type="NCBIfam" id="TIGR00964">
    <property type="entry name" value="secE_bact"/>
    <property type="match status" value="1"/>
</dbReference>
<comment type="subcellular location">
    <subcellularLocation>
        <location evidence="8">Cell membrane</location>
        <topology evidence="8">Single-pass membrane protein</topology>
    </subcellularLocation>
    <subcellularLocation>
        <location evidence="1">Membrane</location>
    </subcellularLocation>
</comment>
<dbReference type="Gene3D" id="1.20.5.1030">
    <property type="entry name" value="Preprotein translocase secy subunit"/>
    <property type="match status" value="1"/>
</dbReference>
<keyword evidence="10" id="KW-1185">Reference proteome</keyword>
<evidence type="ECO:0000256" key="4">
    <source>
        <dbReference type="ARBA" id="ARBA00022927"/>
    </source>
</evidence>
<evidence type="ECO:0000256" key="5">
    <source>
        <dbReference type="ARBA" id="ARBA00022989"/>
    </source>
</evidence>
<dbReference type="RefSeq" id="WP_117603615.1">
    <property type="nucleotide sequence ID" value="NZ_BHGK01000001.1"/>
</dbReference>
<keyword evidence="7 8" id="KW-0472">Membrane</keyword>
<dbReference type="GO" id="GO:0006605">
    <property type="term" value="P:protein targeting"/>
    <property type="evidence" value="ECO:0007669"/>
    <property type="project" value="UniProtKB-UniRule"/>
</dbReference>
<evidence type="ECO:0000256" key="6">
    <source>
        <dbReference type="ARBA" id="ARBA00023010"/>
    </source>
</evidence>
<dbReference type="GO" id="GO:0043952">
    <property type="term" value="P:protein transport by the Sec complex"/>
    <property type="evidence" value="ECO:0007669"/>
    <property type="project" value="UniProtKB-UniRule"/>
</dbReference>
<dbReference type="Pfam" id="PF00584">
    <property type="entry name" value="SecE"/>
    <property type="match status" value="1"/>
</dbReference>
<protein>
    <recommendedName>
        <fullName evidence="8">Protein translocase subunit SecE</fullName>
    </recommendedName>
</protein>
<dbReference type="EMBL" id="BHGK01000001">
    <property type="protein sequence ID" value="GCA67655.1"/>
    <property type="molecule type" value="Genomic_DNA"/>
</dbReference>
<comment type="similarity">
    <text evidence="8">Belongs to the SecE/SEC61-gamma family.</text>
</comment>
<accession>A0A391P2D3</accession>
<feature type="transmembrane region" description="Helical" evidence="8">
    <location>
        <begin position="37"/>
        <end position="61"/>
    </location>
</feature>
<dbReference type="HAMAP" id="MF_00422">
    <property type="entry name" value="SecE"/>
    <property type="match status" value="1"/>
</dbReference>
<keyword evidence="2 8" id="KW-0813">Transport</keyword>